<comment type="caution">
    <text evidence="6">The sequence shown here is derived from an EMBL/GenBank/DDBJ whole genome shotgun (WGS) entry which is preliminary data.</text>
</comment>
<protein>
    <submittedName>
        <fullName evidence="6">Sarcosine oxidase subunit alpha family protein</fullName>
    </submittedName>
</protein>
<evidence type="ECO:0000259" key="4">
    <source>
        <dbReference type="Pfam" id="PF08669"/>
    </source>
</evidence>
<reference evidence="7" key="1">
    <citation type="journal article" date="2019" name="Int. J. Syst. Evol. Microbiol.">
        <title>The Global Catalogue of Microorganisms (GCM) 10K type strain sequencing project: providing services to taxonomists for standard genome sequencing and annotation.</title>
        <authorList>
            <consortium name="The Broad Institute Genomics Platform"/>
            <consortium name="The Broad Institute Genome Sequencing Center for Infectious Disease"/>
            <person name="Wu L."/>
            <person name="Ma J."/>
        </authorList>
    </citation>
    <scope>NUCLEOTIDE SEQUENCE [LARGE SCALE GENOMIC DNA]</scope>
    <source>
        <strain evidence="7">CCUG 60023</strain>
    </source>
</reference>
<dbReference type="Proteomes" id="UP001597101">
    <property type="component" value="Unassembled WGS sequence"/>
</dbReference>
<dbReference type="Pfam" id="PF13510">
    <property type="entry name" value="Fer2_4"/>
    <property type="match status" value="1"/>
</dbReference>
<dbReference type="Pfam" id="PF17806">
    <property type="entry name" value="SO_alpha_A3"/>
    <property type="match status" value="1"/>
</dbReference>
<dbReference type="InterPro" id="IPR041854">
    <property type="entry name" value="BFD-like_2Fe2S-bd_dom_sf"/>
</dbReference>
<feature type="domain" description="SoxA A3" evidence="5">
    <location>
        <begin position="522"/>
        <end position="606"/>
    </location>
</feature>
<dbReference type="SUPFAM" id="SSF103025">
    <property type="entry name" value="Folate-binding domain"/>
    <property type="match status" value="1"/>
</dbReference>
<feature type="domain" description="Aminomethyltransferase C-terminal" evidence="4">
    <location>
        <begin position="910"/>
        <end position="994"/>
    </location>
</feature>
<keyword evidence="2" id="KW-0560">Oxidoreductase</keyword>
<dbReference type="EMBL" id="JBHTJV010000003">
    <property type="protein sequence ID" value="MFD0916200.1"/>
    <property type="molecule type" value="Genomic_DNA"/>
</dbReference>
<evidence type="ECO:0000256" key="1">
    <source>
        <dbReference type="ARBA" id="ARBA00008609"/>
    </source>
</evidence>
<dbReference type="Gene3D" id="3.30.1360.120">
    <property type="entry name" value="Probable tRNA modification gtpase trme, domain 1"/>
    <property type="match status" value="1"/>
</dbReference>
<feature type="domain" description="GCVT N-terminal" evidence="3">
    <location>
        <begin position="620"/>
        <end position="890"/>
    </location>
</feature>
<dbReference type="Gene3D" id="1.10.10.1100">
    <property type="entry name" value="BFD-like [2Fe-2S]-binding domain"/>
    <property type="match status" value="1"/>
</dbReference>
<dbReference type="InterPro" id="IPR029043">
    <property type="entry name" value="GcvT/YgfZ_C"/>
</dbReference>
<dbReference type="PRINTS" id="PR00368">
    <property type="entry name" value="FADPNR"/>
</dbReference>
<sequence length="1002" mass="107322">MSGFRITNRQDIGTALSPETVTFTFDGKLYEARKGDTLAAALIANGVSVVGRSFKYHRPRGVFSAGSEEPSALVTLGAGARREPNIRATEVEVFDGLTASSQNAWPSPKFDLLAINQLAGKALSAGFYYKTFMGPQVAGNRTTNFWYLCEQFIRRAAGLGRGAAEADPDHYGRMNAWCDVLVVGSGAAGLAAAEKAALSGARVILAEQQPRLGGALLSAPDFIDGNRAHLWAASKIAALEAMNNVTLLPRTTVQSHFDDNQFLAIERCDAPDAEPNLYRPRQRAWMIRAKSAVIATGALERPMVFPGNDRPGVMLADAARRYTLEHAVAPGQNVCVFTNNDSGWLAARDMAKAGVVIAAIIDVRADVSEATRAAGEDTNAKLHTGAAVVSTGGWQTLSSIKVSAFNELSGEIGEAIATYGTDCLAVSGGWSPVLHLTSQQGGKPLWDSEIQAFLPGEPTQRWHGAGAMTGRMGLEAAFDSGAMAAIKALEDCGIAPEDIDTPNIDGDAIDFAPSPVLEIAAKGKSFVDLQHDVTADDVRLAHREGFVSVEHLKRYTTLGMATDQGKTSNMAGLAIMAQAQGVSIPEVGTTRFRPPYTPTAIGAIAGELYGHLKPERLTPMHDWHVANGAGMVPNGLWLRPESYNRAGETVEQAYIREAKAVRASVGIVDVSTLGKIDIQGPDASEFLNRVYSNAFAKLPVGKARYGLMLREDGFLFDDGTTWRLSENQFLMTTTTAGAGHVMEHLEMHLDRYWPDLKVHLTSVTDQWAGVALAGPKARDVLRACTSNCDVSDEGIPFMGVREAVIDEIPVLIARLSFSGELAYEVYCGATYGAVLWDALMKAGEEYFITPYGLEALTTLRVEKGHIAGPEINGRTTAGDVGLGGMVSKKKNFIGNVLSQREAMNEEGRLQLVAIRSLDGARIRGGSHLVQGSKDDPGPSEGHTTTTCFSPVLNAYVALALLENGKNRHGETMFASNPVRDRHVAVEVLSPHMYDPDGGKMHG</sequence>
<dbReference type="InterPro" id="IPR028896">
    <property type="entry name" value="GcvT/YgfZ/DmdA"/>
</dbReference>
<dbReference type="SUPFAM" id="SSF51905">
    <property type="entry name" value="FAD/NAD(P)-binding domain"/>
    <property type="match status" value="1"/>
</dbReference>
<organism evidence="6 7">
    <name type="scientific">Pseudahrensia aquimaris</name>
    <dbReference type="NCBI Taxonomy" id="744461"/>
    <lineage>
        <taxon>Bacteria</taxon>
        <taxon>Pseudomonadati</taxon>
        <taxon>Pseudomonadota</taxon>
        <taxon>Alphaproteobacteria</taxon>
        <taxon>Hyphomicrobiales</taxon>
        <taxon>Ahrensiaceae</taxon>
        <taxon>Pseudahrensia</taxon>
    </lineage>
</organism>
<dbReference type="InterPro" id="IPR042204">
    <property type="entry name" value="2Fe-2S-bd_N"/>
</dbReference>
<evidence type="ECO:0000256" key="2">
    <source>
        <dbReference type="ARBA" id="ARBA00023002"/>
    </source>
</evidence>
<dbReference type="InterPro" id="IPR041117">
    <property type="entry name" value="SoxA_A3"/>
</dbReference>
<comment type="similarity">
    <text evidence="1">Belongs to the GcvT family.</text>
</comment>
<gene>
    <name evidence="6" type="ORF">ACFQ14_07265</name>
</gene>
<dbReference type="PANTHER" id="PTHR43757:SF2">
    <property type="entry name" value="AMINOMETHYLTRANSFERASE, MITOCHONDRIAL"/>
    <property type="match status" value="1"/>
</dbReference>
<dbReference type="PRINTS" id="PR00411">
    <property type="entry name" value="PNDRDTASEI"/>
</dbReference>
<dbReference type="NCBIfam" id="TIGR01372">
    <property type="entry name" value="soxA"/>
    <property type="match status" value="1"/>
</dbReference>
<dbReference type="Gene3D" id="3.50.50.60">
    <property type="entry name" value="FAD/NAD(P)-binding domain"/>
    <property type="match status" value="1"/>
</dbReference>
<dbReference type="Pfam" id="PF01571">
    <property type="entry name" value="GCV_T"/>
    <property type="match status" value="1"/>
</dbReference>
<dbReference type="RefSeq" id="WP_377212030.1">
    <property type="nucleotide sequence ID" value="NZ_JBHTJV010000003.1"/>
</dbReference>
<accession>A0ABW3FG00</accession>
<dbReference type="PANTHER" id="PTHR43757">
    <property type="entry name" value="AMINOMETHYLTRANSFERASE"/>
    <property type="match status" value="1"/>
</dbReference>
<dbReference type="InterPro" id="IPR036188">
    <property type="entry name" value="FAD/NAD-bd_sf"/>
</dbReference>
<proteinExistence type="inferred from homology"/>
<dbReference type="InterPro" id="IPR027266">
    <property type="entry name" value="TrmE/GcvT-like"/>
</dbReference>
<dbReference type="Pfam" id="PF08669">
    <property type="entry name" value="GCV_T_C"/>
    <property type="match status" value="1"/>
</dbReference>
<dbReference type="Pfam" id="PF12831">
    <property type="entry name" value="FAD_oxidored"/>
    <property type="match status" value="1"/>
</dbReference>
<name>A0ABW3FG00_9HYPH</name>
<evidence type="ECO:0000313" key="6">
    <source>
        <dbReference type="EMBL" id="MFD0916200.1"/>
    </source>
</evidence>
<dbReference type="Gene3D" id="3.10.20.440">
    <property type="entry name" value="2Fe-2S iron-sulphur cluster binding domain, sarcosine oxidase, alpha subunit, N-terminal domain"/>
    <property type="match status" value="1"/>
</dbReference>
<evidence type="ECO:0000313" key="7">
    <source>
        <dbReference type="Proteomes" id="UP001597101"/>
    </source>
</evidence>
<dbReference type="InterPro" id="IPR006222">
    <property type="entry name" value="GCVT_N"/>
</dbReference>
<evidence type="ECO:0000259" key="5">
    <source>
        <dbReference type="Pfam" id="PF17806"/>
    </source>
</evidence>
<dbReference type="InterPro" id="IPR013977">
    <property type="entry name" value="GcvT_C"/>
</dbReference>
<keyword evidence="7" id="KW-1185">Reference proteome</keyword>
<dbReference type="InterPro" id="IPR006277">
    <property type="entry name" value="Sarcosine_oxidase_asu"/>
</dbReference>
<dbReference type="PIRSF" id="PIRSF037980">
    <property type="entry name" value="SoxA"/>
    <property type="match status" value="1"/>
</dbReference>
<dbReference type="SUPFAM" id="SSF101790">
    <property type="entry name" value="Aminomethyltransferase beta-barrel domain"/>
    <property type="match status" value="1"/>
</dbReference>
<evidence type="ECO:0000259" key="3">
    <source>
        <dbReference type="Pfam" id="PF01571"/>
    </source>
</evidence>